<reference evidence="2 3" key="1">
    <citation type="submission" date="2023-05" db="EMBL/GenBank/DDBJ databases">
        <title>Marinobacter albus sp. nov., a marine bacterium isolated from sand in a coastal intertidal zone of huludao.</title>
        <authorList>
            <person name="Deng T."/>
        </authorList>
    </citation>
    <scope>NUCLEOTIDE SEQUENCE [LARGE SCALE GENOMIC DNA]</scope>
    <source>
        <strain evidence="2 3">M216</strain>
    </source>
</reference>
<feature type="chain" id="PRO_5045486906" description="Lipoprotein" evidence="1">
    <location>
        <begin position="29"/>
        <end position="210"/>
    </location>
</feature>
<comment type="caution">
    <text evidence="2">The sequence shown here is derived from an EMBL/GenBank/DDBJ whole genome shotgun (WGS) entry which is preliminary data.</text>
</comment>
<keyword evidence="3" id="KW-1185">Reference proteome</keyword>
<dbReference type="RefSeq" id="WP_219866581.1">
    <property type="nucleotide sequence ID" value="NZ_JASSQD010000001.1"/>
</dbReference>
<evidence type="ECO:0008006" key="4">
    <source>
        <dbReference type="Google" id="ProtNLM"/>
    </source>
</evidence>
<dbReference type="EMBL" id="JASSQD010000001">
    <property type="protein sequence ID" value="MDK9556948.1"/>
    <property type="molecule type" value="Genomic_DNA"/>
</dbReference>
<name>A0ABT7H9E0_9GAMM</name>
<protein>
    <recommendedName>
        <fullName evidence="4">Lipoprotein</fullName>
    </recommendedName>
</protein>
<keyword evidence="1" id="KW-0732">Signal</keyword>
<dbReference type="PROSITE" id="PS51257">
    <property type="entry name" value="PROKAR_LIPOPROTEIN"/>
    <property type="match status" value="1"/>
</dbReference>
<sequence>MKHSTNRLFSLGAIVAAALMAGCVPPSAIKPVDNLSQIDNGKVIVVGKIELTPELEPDEQVLGSSYEEYRNLALVITDTELRQPADQLGIGALTRRINAPLGDNFFVSHEAQPFFILRSWLVMNAEIKVVSPNYVHVPGNAPLLGMFGIDVQPDDRAIYIGTIRYHRDTFFGTEKVEVIDNYQQAKNEFASKFGEQVQLRKSLAMPVMNN</sequence>
<accession>A0ABT7H9E0</accession>
<organism evidence="2 3">
    <name type="scientific">Marinobacter albus</name>
    <dbReference type="NCBI Taxonomy" id="3030833"/>
    <lineage>
        <taxon>Bacteria</taxon>
        <taxon>Pseudomonadati</taxon>
        <taxon>Pseudomonadota</taxon>
        <taxon>Gammaproteobacteria</taxon>
        <taxon>Pseudomonadales</taxon>
        <taxon>Marinobacteraceae</taxon>
        <taxon>Marinobacter</taxon>
    </lineage>
</organism>
<dbReference type="Proteomes" id="UP001223547">
    <property type="component" value="Unassembled WGS sequence"/>
</dbReference>
<evidence type="ECO:0000313" key="3">
    <source>
        <dbReference type="Proteomes" id="UP001223547"/>
    </source>
</evidence>
<evidence type="ECO:0000256" key="1">
    <source>
        <dbReference type="SAM" id="SignalP"/>
    </source>
</evidence>
<feature type="signal peptide" evidence="1">
    <location>
        <begin position="1"/>
        <end position="28"/>
    </location>
</feature>
<proteinExistence type="predicted"/>
<gene>
    <name evidence="2" type="ORF">QQF73_04865</name>
</gene>
<evidence type="ECO:0000313" key="2">
    <source>
        <dbReference type="EMBL" id="MDK9556948.1"/>
    </source>
</evidence>